<dbReference type="EMBL" id="AGNL01020607">
    <property type="protein sequence ID" value="EJK60889.1"/>
    <property type="molecule type" value="Genomic_DNA"/>
</dbReference>
<reference evidence="3 4" key="1">
    <citation type="journal article" date="2012" name="Genome Biol.">
        <title>Genome and low-iron response of an oceanic diatom adapted to chronic iron limitation.</title>
        <authorList>
            <person name="Lommer M."/>
            <person name="Specht M."/>
            <person name="Roy A.S."/>
            <person name="Kraemer L."/>
            <person name="Andreson R."/>
            <person name="Gutowska M.A."/>
            <person name="Wolf J."/>
            <person name="Bergner S.V."/>
            <person name="Schilhabel M.B."/>
            <person name="Klostermeier U.C."/>
            <person name="Beiko R.G."/>
            <person name="Rosenstiel P."/>
            <person name="Hippler M."/>
            <person name="Laroche J."/>
        </authorList>
    </citation>
    <scope>NUCLEOTIDE SEQUENCE [LARGE SCALE GENOMIC DNA]</scope>
    <source>
        <strain evidence="3 4">CCMP1005</strain>
    </source>
</reference>
<organism evidence="3 4">
    <name type="scientific">Thalassiosira oceanica</name>
    <name type="common">Marine diatom</name>
    <dbReference type="NCBI Taxonomy" id="159749"/>
    <lineage>
        <taxon>Eukaryota</taxon>
        <taxon>Sar</taxon>
        <taxon>Stramenopiles</taxon>
        <taxon>Ochrophyta</taxon>
        <taxon>Bacillariophyta</taxon>
        <taxon>Coscinodiscophyceae</taxon>
        <taxon>Thalassiosirophycidae</taxon>
        <taxon>Thalassiosirales</taxon>
        <taxon>Thalassiosiraceae</taxon>
        <taxon>Thalassiosira</taxon>
    </lineage>
</organism>
<gene>
    <name evidence="3" type="ORF">THAOC_18695</name>
</gene>
<accession>K0S7H6</accession>
<dbReference type="OMA" id="DEWKISI"/>
<keyword evidence="1" id="KW-0812">Transmembrane</keyword>
<dbReference type="AlphaFoldDB" id="K0S7H6"/>
<feature type="signal peptide" evidence="2">
    <location>
        <begin position="1"/>
        <end position="18"/>
    </location>
</feature>
<evidence type="ECO:0000313" key="3">
    <source>
        <dbReference type="EMBL" id="EJK60889.1"/>
    </source>
</evidence>
<feature type="transmembrane region" description="Helical" evidence="1">
    <location>
        <begin position="13"/>
        <end position="33"/>
    </location>
</feature>
<dbReference type="Proteomes" id="UP000266841">
    <property type="component" value="Unassembled WGS sequence"/>
</dbReference>
<feature type="chain" id="PRO_5003840863" evidence="2">
    <location>
        <begin position="19"/>
        <end position="252"/>
    </location>
</feature>
<keyword evidence="4" id="KW-1185">Reference proteome</keyword>
<keyword evidence="1" id="KW-0472">Membrane</keyword>
<feature type="transmembrane region" description="Helical" evidence="1">
    <location>
        <begin position="204"/>
        <end position="221"/>
    </location>
</feature>
<feature type="non-terminal residue" evidence="3">
    <location>
        <position position="1"/>
    </location>
</feature>
<dbReference type="OrthoDB" id="197006at2759"/>
<sequence length="252" mass="26942">PQPQHAMASLGRIVGALPLPLFGSVATAGAYGLSKARALPRFAGKVVPSAPASTQAPTFSLPPPRALLTKVSPRSTQSTGWAVPLSVGALWFVWPAVDDGWKIEMGFKADPEAAKKAAEEAAAAAPAKVELSSEAMAKIESAYVPASAGDDEGDALLKSAMATGDYSKLEEKWEAFTIKAVKPGEDDDDDDDDDGEFRFRFNNLFPILVLSEALIICMRGIKTRTKTRTMRMMMTTTSKESHAFLSGTIHKQ</sequence>
<name>K0S7H6_THAOC</name>
<proteinExistence type="predicted"/>
<comment type="caution">
    <text evidence="3">The sequence shown here is derived from an EMBL/GenBank/DDBJ whole genome shotgun (WGS) entry which is preliminary data.</text>
</comment>
<keyword evidence="2" id="KW-0732">Signal</keyword>
<evidence type="ECO:0000256" key="2">
    <source>
        <dbReference type="SAM" id="SignalP"/>
    </source>
</evidence>
<evidence type="ECO:0000256" key="1">
    <source>
        <dbReference type="SAM" id="Phobius"/>
    </source>
</evidence>
<keyword evidence="1" id="KW-1133">Transmembrane helix</keyword>
<protein>
    <submittedName>
        <fullName evidence="3">Uncharacterized protein</fullName>
    </submittedName>
</protein>
<dbReference type="eggNOG" id="ENOG502SX7W">
    <property type="taxonomic scope" value="Eukaryota"/>
</dbReference>
<evidence type="ECO:0000313" key="4">
    <source>
        <dbReference type="Proteomes" id="UP000266841"/>
    </source>
</evidence>